<dbReference type="GO" id="GO:0008615">
    <property type="term" value="P:pyridoxine biosynthetic process"/>
    <property type="evidence" value="ECO:0007669"/>
    <property type="project" value="UniProtKB-UniRule"/>
</dbReference>
<dbReference type="GO" id="GO:0050570">
    <property type="term" value="F:4-hydroxythreonine-4-phosphate dehydrogenase activity"/>
    <property type="evidence" value="ECO:0007669"/>
    <property type="project" value="UniProtKB-UniRule"/>
</dbReference>
<comment type="pathway">
    <text evidence="7">Cofactor biosynthesis; pyridoxine 5'-phosphate biosynthesis; pyridoxine 5'-phosphate from D-erythrose 4-phosphate: step 4/5.</text>
</comment>
<dbReference type="OrthoDB" id="9801783at2"/>
<keyword evidence="3 7" id="KW-0521">NADP</keyword>
<dbReference type="RefSeq" id="WP_055455427.1">
    <property type="nucleotide sequence ID" value="NZ_CYHE01000004.1"/>
</dbReference>
<dbReference type="PANTHER" id="PTHR30004">
    <property type="entry name" value="4-HYDROXYTHREONINE-4-PHOSPHATE DEHYDROGENASE"/>
    <property type="match status" value="1"/>
</dbReference>
<feature type="binding site" evidence="7">
    <location>
        <position position="291"/>
    </location>
    <ligand>
        <name>substrate</name>
    </ligand>
</feature>
<feature type="binding site" evidence="7">
    <location>
        <position position="219"/>
    </location>
    <ligand>
        <name>a divalent metal cation</name>
        <dbReference type="ChEBI" id="CHEBI:60240"/>
        <note>ligand shared between dimeric partners</note>
    </ligand>
</feature>
<dbReference type="UniPathway" id="UPA00244">
    <property type="reaction ID" value="UER00312"/>
</dbReference>
<organism evidence="8 9">
    <name type="scientific">Pannonibacter indicus</name>
    <dbReference type="NCBI Taxonomy" id="466044"/>
    <lineage>
        <taxon>Bacteria</taxon>
        <taxon>Pseudomonadati</taxon>
        <taxon>Pseudomonadota</taxon>
        <taxon>Alphaproteobacteria</taxon>
        <taxon>Hyphomicrobiales</taxon>
        <taxon>Stappiaceae</taxon>
        <taxon>Pannonibacter</taxon>
    </lineage>
</organism>
<dbReference type="Gene3D" id="3.40.718.10">
    <property type="entry name" value="Isopropylmalate Dehydrogenase"/>
    <property type="match status" value="1"/>
</dbReference>
<dbReference type="PANTHER" id="PTHR30004:SF6">
    <property type="entry name" value="D-THREONATE 4-PHOSPHATE DEHYDROGENASE"/>
    <property type="match status" value="1"/>
</dbReference>
<dbReference type="Pfam" id="PF04166">
    <property type="entry name" value="PdxA"/>
    <property type="match status" value="1"/>
</dbReference>
<comment type="subunit">
    <text evidence="7">Homodimer.</text>
</comment>
<dbReference type="GO" id="GO:0042823">
    <property type="term" value="P:pyridoxal phosphate biosynthetic process"/>
    <property type="evidence" value="ECO:0007669"/>
    <property type="project" value="UniProtKB-UniRule"/>
</dbReference>
<dbReference type="InterPro" id="IPR005255">
    <property type="entry name" value="PdxA_fam"/>
</dbReference>
<evidence type="ECO:0000313" key="8">
    <source>
        <dbReference type="EMBL" id="CUA95773.1"/>
    </source>
</evidence>
<comment type="cofactor">
    <cofactor evidence="7">
        <name>Zn(2+)</name>
        <dbReference type="ChEBI" id="CHEBI:29105"/>
    </cofactor>
    <cofactor evidence="7">
        <name>Mg(2+)</name>
        <dbReference type="ChEBI" id="CHEBI:18420"/>
    </cofactor>
    <cofactor evidence="7">
        <name>Co(2+)</name>
        <dbReference type="ChEBI" id="CHEBI:48828"/>
    </cofactor>
    <text evidence="7">Binds 1 divalent metal cation per subunit. Can use ions such as Zn(2+), Mg(2+) or Co(2+).</text>
</comment>
<evidence type="ECO:0000256" key="7">
    <source>
        <dbReference type="HAMAP-Rule" id="MF_00536"/>
    </source>
</evidence>
<comment type="function">
    <text evidence="7">Catalyzes the NAD(P)-dependent oxidation of 4-(phosphooxy)-L-threonine (HTP) into 2-amino-3-oxo-4-(phosphooxy)butyric acid which spontaneously decarboxylates to form 3-amino-2-oxopropyl phosphate (AHAP).</text>
</comment>
<evidence type="ECO:0000256" key="6">
    <source>
        <dbReference type="ARBA" id="ARBA00023096"/>
    </source>
</evidence>
<dbReference type="Proteomes" id="UP000183900">
    <property type="component" value="Unassembled WGS sequence"/>
</dbReference>
<keyword evidence="7" id="KW-0862">Zinc</keyword>
<keyword evidence="9" id="KW-1185">Reference proteome</keyword>
<dbReference type="InterPro" id="IPR037510">
    <property type="entry name" value="PdxA"/>
</dbReference>
<dbReference type="NCBIfam" id="TIGR00557">
    <property type="entry name" value="pdxA"/>
    <property type="match status" value="1"/>
</dbReference>
<keyword evidence="7" id="KW-0460">Magnesium</keyword>
<dbReference type="GO" id="GO:0050897">
    <property type="term" value="F:cobalt ion binding"/>
    <property type="evidence" value="ECO:0007669"/>
    <property type="project" value="UniProtKB-UniRule"/>
</dbReference>
<dbReference type="GO" id="GO:0000287">
    <property type="term" value="F:magnesium ion binding"/>
    <property type="evidence" value="ECO:0007669"/>
    <property type="project" value="UniProtKB-UniRule"/>
</dbReference>
<dbReference type="HAMAP" id="MF_00536">
    <property type="entry name" value="PdxA"/>
    <property type="match status" value="1"/>
</dbReference>
<dbReference type="GO" id="GO:0008270">
    <property type="term" value="F:zinc ion binding"/>
    <property type="evidence" value="ECO:0007669"/>
    <property type="project" value="UniProtKB-UniRule"/>
</dbReference>
<feature type="binding site" evidence="7">
    <location>
        <position position="274"/>
    </location>
    <ligand>
        <name>a divalent metal cation</name>
        <dbReference type="ChEBI" id="CHEBI:60240"/>
        <note>ligand shared between dimeric partners</note>
    </ligand>
</feature>
<keyword evidence="6 7" id="KW-0664">Pyridoxine biosynthesis</keyword>
<keyword evidence="4 7" id="KW-0560">Oxidoreductase</keyword>
<keyword evidence="5 7" id="KW-0520">NAD</keyword>
<comment type="catalytic activity">
    <reaction evidence="7">
        <text>4-(phosphooxy)-L-threonine + NAD(+) = 3-amino-2-oxopropyl phosphate + CO2 + NADH</text>
        <dbReference type="Rhea" id="RHEA:32275"/>
        <dbReference type="ChEBI" id="CHEBI:16526"/>
        <dbReference type="ChEBI" id="CHEBI:57279"/>
        <dbReference type="ChEBI" id="CHEBI:57540"/>
        <dbReference type="ChEBI" id="CHEBI:57945"/>
        <dbReference type="ChEBI" id="CHEBI:58452"/>
        <dbReference type="EC" id="1.1.1.262"/>
    </reaction>
</comment>
<dbReference type="GO" id="GO:0005737">
    <property type="term" value="C:cytoplasm"/>
    <property type="evidence" value="ECO:0007669"/>
    <property type="project" value="UniProtKB-SubCell"/>
</dbReference>
<dbReference type="AlphaFoldDB" id="A0A0K6HY88"/>
<feature type="binding site" evidence="7">
    <location>
        <position position="139"/>
    </location>
    <ligand>
        <name>substrate</name>
    </ligand>
</feature>
<dbReference type="EMBL" id="CYHE01000004">
    <property type="protein sequence ID" value="CUA95773.1"/>
    <property type="molecule type" value="Genomic_DNA"/>
</dbReference>
<gene>
    <name evidence="7" type="primary">pdxA</name>
    <name evidence="8" type="ORF">Ga0061067_104150</name>
</gene>
<keyword evidence="1 7" id="KW-0963">Cytoplasm</keyword>
<evidence type="ECO:0000256" key="1">
    <source>
        <dbReference type="ARBA" id="ARBA00022490"/>
    </source>
</evidence>
<feature type="binding site" evidence="7">
    <location>
        <position position="140"/>
    </location>
    <ligand>
        <name>substrate</name>
    </ligand>
</feature>
<dbReference type="EC" id="1.1.1.262" evidence="7"/>
<keyword evidence="2 7" id="KW-0479">Metal-binding</keyword>
<reference evidence="9" key="1">
    <citation type="submission" date="2015-08" db="EMBL/GenBank/DDBJ databases">
        <authorList>
            <person name="Varghese N."/>
        </authorList>
    </citation>
    <scope>NUCLEOTIDE SEQUENCE [LARGE SCALE GENOMIC DNA]</scope>
    <source>
        <strain evidence="9">DSM 23407</strain>
    </source>
</reference>
<accession>A0A0K6HY88</accession>
<evidence type="ECO:0000256" key="2">
    <source>
        <dbReference type="ARBA" id="ARBA00022723"/>
    </source>
</evidence>
<feature type="binding site" evidence="7">
    <location>
        <position position="282"/>
    </location>
    <ligand>
        <name>substrate</name>
    </ligand>
</feature>
<dbReference type="SUPFAM" id="SSF53659">
    <property type="entry name" value="Isocitrate/Isopropylmalate dehydrogenase-like"/>
    <property type="match status" value="1"/>
</dbReference>
<evidence type="ECO:0000313" key="9">
    <source>
        <dbReference type="Proteomes" id="UP000183900"/>
    </source>
</evidence>
<dbReference type="NCBIfam" id="NF003699">
    <property type="entry name" value="PRK05312.1"/>
    <property type="match status" value="1"/>
</dbReference>
<proteinExistence type="inferred from homology"/>
<dbReference type="GO" id="GO:0051287">
    <property type="term" value="F:NAD binding"/>
    <property type="evidence" value="ECO:0007669"/>
    <property type="project" value="InterPro"/>
</dbReference>
<feature type="binding site" evidence="7">
    <location>
        <position position="174"/>
    </location>
    <ligand>
        <name>a divalent metal cation</name>
        <dbReference type="ChEBI" id="CHEBI:60240"/>
        <note>ligand shared between dimeric partners</note>
    </ligand>
</feature>
<keyword evidence="7" id="KW-0170">Cobalt</keyword>
<feature type="binding site" evidence="7">
    <location>
        <position position="300"/>
    </location>
    <ligand>
        <name>substrate</name>
    </ligand>
</feature>
<protein>
    <recommendedName>
        <fullName evidence="7">4-hydroxythreonine-4-phosphate dehydrogenase</fullName>
        <ecNumber evidence="7">1.1.1.262</ecNumber>
    </recommendedName>
    <alternativeName>
        <fullName evidence="7">4-(phosphohydroxy)-L-threonine dehydrogenase</fullName>
    </alternativeName>
</protein>
<name>A0A0K6HY88_9HYPH</name>
<comment type="miscellaneous">
    <text evidence="7">The active site is located at the dimer interface.</text>
</comment>
<evidence type="ECO:0000256" key="3">
    <source>
        <dbReference type="ARBA" id="ARBA00022857"/>
    </source>
</evidence>
<comment type="subcellular location">
    <subcellularLocation>
        <location evidence="7">Cytoplasm</location>
    </subcellularLocation>
</comment>
<evidence type="ECO:0000256" key="5">
    <source>
        <dbReference type="ARBA" id="ARBA00023027"/>
    </source>
</evidence>
<sequence length="342" mass="36039">MADIRLPLAVTSGEPAGIGPDVTLQCWAERSLMALPPFYVRTDPELLRSRAARLGLDVPIIEVAPEDACEAFSSALPVVADGHTMADLPGTPDPATAAAVIASIDACVADVREGRAAAIVTNPIAKKTLYDAGFRHPGHTEYLGELAGQFGAGPHTPVMLLAGPELMVVPVTVHIPLSAVPATLKADLILETARIVERDFRKRFGLARPRIAVAGLNPHAGEGGSMGREDIDIIAPALEQLRNEGMDVSGPCPADTLFHPEARKTYDCVLGMYHDQVLIPVKTIAFDDTVNVTLGLPFVRTSPDHGTAFDIAGTGKARPQSLAAALRMAAILAEPEHLAGES</sequence>
<comment type="similarity">
    <text evidence="7">Belongs to the PdxA family.</text>
</comment>
<evidence type="ECO:0000256" key="4">
    <source>
        <dbReference type="ARBA" id="ARBA00023002"/>
    </source>
</evidence>